<feature type="region of interest" description="Disordered" evidence="1">
    <location>
        <begin position="1"/>
        <end position="31"/>
    </location>
</feature>
<proteinExistence type="predicted"/>
<accession>A0A9W6I3B8</accession>
<name>A0A9W6I3B8_9ACTN</name>
<evidence type="ECO:0000256" key="1">
    <source>
        <dbReference type="SAM" id="MobiDB-lite"/>
    </source>
</evidence>
<dbReference type="EMBL" id="BSEV01000010">
    <property type="protein sequence ID" value="GLK11282.1"/>
    <property type="molecule type" value="Genomic_DNA"/>
</dbReference>
<dbReference type="Proteomes" id="UP001143474">
    <property type="component" value="Unassembled WGS sequence"/>
</dbReference>
<evidence type="ECO:0000313" key="3">
    <source>
        <dbReference type="Proteomes" id="UP001143474"/>
    </source>
</evidence>
<keyword evidence="3" id="KW-1185">Reference proteome</keyword>
<reference evidence="2" key="2">
    <citation type="submission" date="2023-01" db="EMBL/GenBank/DDBJ databases">
        <authorList>
            <person name="Sun Q."/>
            <person name="Evtushenko L."/>
        </authorList>
    </citation>
    <scope>NUCLEOTIDE SEQUENCE</scope>
    <source>
        <strain evidence="2">VKM Ac-2007</strain>
    </source>
</reference>
<dbReference type="AlphaFoldDB" id="A0A9W6I3B8"/>
<gene>
    <name evidence="2" type="ORF">GCM10017600_46880</name>
</gene>
<evidence type="ECO:0000313" key="2">
    <source>
        <dbReference type="EMBL" id="GLK11282.1"/>
    </source>
</evidence>
<comment type="caution">
    <text evidence="2">The sequence shown here is derived from an EMBL/GenBank/DDBJ whole genome shotgun (WGS) entry which is preliminary data.</text>
</comment>
<protein>
    <submittedName>
        <fullName evidence="2">Uncharacterized protein</fullName>
    </submittedName>
</protein>
<feature type="compositionally biased region" description="Basic and acidic residues" evidence="1">
    <location>
        <begin position="22"/>
        <end position="31"/>
    </location>
</feature>
<organism evidence="2 3">
    <name type="scientific">Streptosporangium carneum</name>
    <dbReference type="NCBI Taxonomy" id="47481"/>
    <lineage>
        <taxon>Bacteria</taxon>
        <taxon>Bacillati</taxon>
        <taxon>Actinomycetota</taxon>
        <taxon>Actinomycetes</taxon>
        <taxon>Streptosporangiales</taxon>
        <taxon>Streptosporangiaceae</taxon>
        <taxon>Streptosporangium</taxon>
    </lineage>
</organism>
<sequence>MATPDRPETRPPPPLRMVRAPSSDRVKETGPRFEATKIALILIPSPRDVLVPKVNQT</sequence>
<reference evidence="2" key="1">
    <citation type="journal article" date="2014" name="Int. J. Syst. Evol. Microbiol.">
        <title>Complete genome sequence of Corynebacterium casei LMG S-19264T (=DSM 44701T), isolated from a smear-ripened cheese.</title>
        <authorList>
            <consortium name="US DOE Joint Genome Institute (JGI-PGF)"/>
            <person name="Walter F."/>
            <person name="Albersmeier A."/>
            <person name="Kalinowski J."/>
            <person name="Ruckert C."/>
        </authorList>
    </citation>
    <scope>NUCLEOTIDE SEQUENCE</scope>
    <source>
        <strain evidence="2">VKM Ac-2007</strain>
    </source>
</reference>